<proteinExistence type="predicted"/>
<accession>A0ABW4ASH7</accession>
<protein>
    <recommendedName>
        <fullName evidence="3">Tat pathway signal sequence domain protein</fullName>
    </recommendedName>
</protein>
<evidence type="ECO:0008006" key="3">
    <source>
        <dbReference type="Google" id="ProtNLM"/>
    </source>
</evidence>
<dbReference type="InterPro" id="IPR006311">
    <property type="entry name" value="TAT_signal"/>
</dbReference>
<keyword evidence="2" id="KW-1185">Reference proteome</keyword>
<dbReference type="EMBL" id="JBHTMK010000069">
    <property type="protein sequence ID" value="MFD1373544.1"/>
    <property type="molecule type" value="Genomic_DNA"/>
</dbReference>
<comment type="caution">
    <text evidence="1">The sequence shown here is derived from an EMBL/GenBank/DDBJ whole genome shotgun (WGS) entry which is preliminary data.</text>
</comment>
<evidence type="ECO:0000313" key="2">
    <source>
        <dbReference type="Proteomes" id="UP001597183"/>
    </source>
</evidence>
<sequence>MLKALSRRRALVATAVAGTLVATGGAAWAMWRLTGFGSSSTTASSAIDLRLTAKPRPDRPLYPGARTDLTVTVENPNPFPVLVTAVHAGSGPVTVDAAHRAAGCVNSGVSPTRGRSAVSLPIAARSSASFLLLDAIRMTDESDSACQGATFGIPLTASGRSGVD</sequence>
<evidence type="ECO:0000313" key="1">
    <source>
        <dbReference type="EMBL" id="MFD1373544.1"/>
    </source>
</evidence>
<organism evidence="1 2">
    <name type="scientific">Actinoplanes sichuanensis</name>
    <dbReference type="NCBI Taxonomy" id="512349"/>
    <lineage>
        <taxon>Bacteria</taxon>
        <taxon>Bacillati</taxon>
        <taxon>Actinomycetota</taxon>
        <taxon>Actinomycetes</taxon>
        <taxon>Micromonosporales</taxon>
        <taxon>Micromonosporaceae</taxon>
        <taxon>Actinoplanes</taxon>
    </lineage>
</organism>
<dbReference type="RefSeq" id="WP_317790225.1">
    <property type="nucleotide sequence ID" value="NZ_AP028461.1"/>
</dbReference>
<dbReference type="PROSITE" id="PS51318">
    <property type="entry name" value="TAT"/>
    <property type="match status" value="1"/>
</dbReference>
<gene>
    <name evidence="1" type="ORF">ACFQ5G_50145</name>
</gene>
<dbReference type="Proteomes" id="UP001597183">
    <property type="component" value="Unassembled WGS sequence"/>
</dbReference>
<name>A0ABW4ASH7_9ACTN</name>
<reference evidence="2" key="1">
    <citation type="journal article" date="2019" name="Int. J. Syst. Evol. Microbiol.">
        <title>The Global Catalogue of Microorganisms (GCM) 10K type strain sequencing project: providing services to taxonomists for standard genome sequencing and annotation.</title>
        <authorList>
            <consortium name="The Broad Institute Genomics Platform"/>
            <consortium name="The Broad Institute Genome Sequencing Center for Infectious Disease"/>
            <person name="Wu L."/>
            <person name="Ma J."/>
        </authorList>
    </citation>
    <scope>NUCLEOTIDE SEQUENCE [LARGE SCALE GENOMIC DNA]</scope>
    <source>
        <strain evidence="2">CCM 7526</strain>
    </source>
</reference>